<dbReference type="AlphaFoldDB" id="A0A139A8A0"/>
<evidence type="ECO:0000313" key="7">
    <source>
        <dbReference type="EMBL" id="KXS12613.1"/>
    </source>
</evidence>
<sequence>MAGYKRGGWRDDFPLVSDLEIVVQWMGRGVLDGMRWDAVADMVRRSRPIRFACAKSCLLNGILFLCSILLFDNVVLPFVQTNFPVVSRRALVVLFNLFWSYPLYVISLVISSFWYQAIADALSPSTRSKPSQDRSYDTLVNKLASSLHKNLVYTVHIPLCSLPSLLLPSPLGDVLSVAHMTWLISLYSFEYRWNEQGWDVERRTDFVEGRWAYFAGFGLPCALATYYVPQLIGAAVFALVFPGFIIMAHSAHPVPQSSGPSSPSTSSPEAPGTPRDHAERVVRTLIVLPNRYPAFRAAKYVAFLLVKGIRGVR</sequence>
<organism evidence="7 8">
    <name type="scientific">Gonapodya prolifera (strain JEL478)</name>
    <name type="common">Monoblepharis prolifera</name>
    <dbReference type="NCBI Taxonomy" id="1344416"/>
    <lineage>
        <taxon>Eukaryota</taxon>
        <taxon>Fungi</taxon>
        <taxon>Fungi incertae sedis</taxon>
        <taxon>Chytridiomycota</taxon>
        <taxon>Chytridiomycota incertae sedis</taxon>
        <taxon>Monoblepharidomycetes</taxon>
        <taxon>Monoblepharidales</taxon>
        <taxon>Gonapodyaceae</taxon>
        <taxon>Gonapodya</taxon>
    </lineage>
</organism>
<proteinExistence type="predicted"/>
<keyword evidence="8" id="KW-1185">Reference proteome</keyword>
<feature type="region of interest" description="Disordered" evidence="5">
    <location>
        <begin position="255"/>
        <end position="277"/>
    </location>
</feature>
<dbReference type="Proteomes" id="UP000070544">
    <property type="component" value="Unassembled WGS sequence"/>
</dbReference>
<evidence type="ECO:0000256" key="5">
    <source>
        <dbReference type="SAM" id="MobiDB-lite"/>
    </source>
</evidence>
<evidence type="ECO:0000256" key="4">
    <source>
        <dbReference type="ARBA" id="ARBA00023136"/>
    </source>
</evidence>
<gene>
    <name evidence="7" type="ORF">M427DRAFT_34627</name>
</gene>
<evidence type="ECO:0000256" key="3">
    <source>
        <dbReference type="ARBA" id="ARBA00022989"/>
    </source>
</evidence>
<dbReference type="OrthoDB" id="266518at2759"/>
<dbReference type="Pfam" id="PF07264">
    <property type="entry name" value="EI24"/>
    <property type="match status" value="1"/>
</dbReference>
<evidence type="ECO:0000256" key="6">
    <source>
        <dbReference type="SAM" id="Phobius"/>
    </source>
</evidence>
<feature type="transmembrane region" description="Helical" evidence="6">
    <location>
        <begin position="52"/>
        <end position="71"/>
    </location>
</feature>
<dbReference type="InterPro" id="IPR059112">
    <property type="entry name" value="CysZ/EI24"/>
</dbReference>
<dbReference type="GO" id="GO:0016020">
    <property type="term" value="C:membrane"/>
    <property type="evidence" value="ECO:0007669"/>
    <property type="project" value="UniProtKB-SubCell"/>
</dbReference>
<dbReference type="PANTHER" id="PTHR21389">
    <property type="entry name" value="P53 INDUCED PROTEIN"/>
    <property type="match status" value="1"/>
</dbReference>
<dbReference type="STRING" id="1344416.A0A139A8A0"/>
<keyword evidence="4 6" id="KW-0472">Membrane</keyword>
<keyword evidence="3 6" id="KW-1133">Transmembrane helix</keyword>
<reference evidence="7 8" key="1">
    <citation type="journal article" date="2015" name="Genome Biol. Evol.">
        <title>Phylogenomic analyses indicate that early fungi evolved digesting cell walls of algal ancestors of land plants.</title>
        <authorList>
            <person name="Chang Y."/>
            <person name="Wang S."/>
            <person name="Sekimoto S."/>
            <person name="Aerts A.L."/>
            <person name="Choi C."/>
            <person name="Clum A."/>
            <person name="LaButti K.M."/>
            <person name="Lindquist E.A."/>
            <person name="Yee Ngan C."/>
            <person name="Ohm R.A."/>
            <person name="Salamov A.A."/>
            <person name="Grigoriev I.V."/>
            <person name="Spatafora J.W."/>
            <person name="Berbee M.L."/>
        </authorList>
    </citation>
    <scope>NUCLEOTIDE SEQUENCE [LARGE SCALE GENOMIC DNA]</scope>
    <source>
        <strain evidence="7 8">JEL478</strain>
    </source>
</reference>
<keyword evidence="2 6" id="KW-0812">Transmembrane</keyword>
<dbReference type="GO" id="GO:0016236">
    <property type="term" value="P:macroautophagy"/>
    <property type="evidence" value="ECO:0007669"/>
    <property type="project" value="TreeGrafter"/>
</dbReference>
<feature type="compositionally biased region" description="Low complexity" evidence="5">
    <location>
        <begin position="255"/>
        <end position="273"/>
    </location>
</feature>
<evidence type="ECO:0000313" key="8">
    <source>
        <dbReference type="Proteomes" id="UP000070544"/>
    </source>
</evidence>
<dbReference type="GO" id="GO:0005783">
    <property type="term" value="C:endoplasmic reticulum"/>
    <property type="evidence" value="ECO:0007669"/>
    <property type="project" value="TreeGrafter"/>
</dbReference>
<comment type="subcellular location">
    <subcellularLocation>
        <location evidence="1">Membrane</location>
        <topology evidence="1">Multi-pass membrane protein</topology>
    </subcellularLocation>
</comment>
<dbReference type="EMBL" id="KQ965786">
    <property type="protein sequence ID" value="KXS12613.1"/>
    <property type="molecule type" value="Genomic_DNA"/>
</dbReference>
<dbReference type="OMA" id="CWVDSYY"/>
<accession>A0A139A8A0</accession>
<evidence type="ECO:0000256" key="2">
    <source>
        <dbReference type="ARBA" id="ARBA00022692"/>
    </source>
</evidence>
<name>A0A139A8A0_GONPJ</name>
<feature type="transmembrane region" description="Helical" evidence="6">
    <location>
        <begin position="91"/>
        <end position="115"/>
    </location>
</feature>
<feature type="transmembrane region" description="Helical" evidence="6">
    <location>
        <begin position="211"/>
        <end position="228"/>
    </location>
</feature>
<dbReference type="PANTHER" id="PTHR21389:SF0">
    <property type="entry name" value="ETOPOSIDE-INDUCED PROTEIN 2.4 HOMOLOG"/>
    <property type="match status" value="1"/>
</dbReference>
<evidence type="ECO:0000256" key="1">
    <source>
        <dbReference type="ARBA" id="ARBA00004141"/>
    </source>
</evidence>
<protein>
    <submittedName>
        <fullName evidence="7">EI24-domain-containing protein</fullName>
    </submittedName>
</protein>